<protein>
    <recommendedName>
        <fullName evidence="2">ATP-grasp domain-containing protein</fullName>
    </recommendedName>
</protein>
<evidence type="ECO:0000256" key="1">
    <source>
        <dbReference type="PROSITE-ProRule" id="PRU00409"/>
    </source>
</evidence>
<evidence type="ECO:0000313" key="3">
    <source>
        <dbReference type="EMBL" id="HFK98634.1"/>
    </source>
</evidence>
<gene>
    <name evidence="3" type="ORF">ENS06_15075</name>
</gene>
<dbReference type="GO" id="GO:0046872">
    <property type="term" value="F:metal ion binding"/>
    <property type="evidence" value="ECO:0007669"/>
    <property type="project" value="InterPro"/>
</dbReference>
<dbReference type="AlphaFoldDB" id="A0A832EKH3"/>
<keyword evidence="1" id="KW-0067">ATP-binding</keyword>
<accession>A0A832EKH3</accession>
<feature type="domain" description="ATP-grasp" evidence="2">
    <location>
        <begin position="56"/>
        <end position="237"/>
    </location>
</feature>
<name>A0A832EKH3_9BACT</name>
<evidence type="ECO:0000259" key="2">
    <source>
        <dbReference type="PROSITE" id="PS50975"/>
    </source>
</evidence>
<proteinExistence type="predicted"/>
<reference evidence="3" key="1">
    <citation type="journal article" date="2020" name="mSystems">
        <title>Genome- and Community-Level Interaction Insights into Carbon Utilization and Element Cycling Functions of Hydrothermarchaeota in Hydrothermal Sediment.</title>
        <authorList>
            <person name="Zhou Z."/>
            <person name="Liu Y."/>
            <person name="Xu W."/>
            <person name="Pan J."/>
            <person name="Luo Z.H."/>
            <person name="Li M."/>
        </authorList>
    </citation>
    <scope>NUCLEOTIDE SEQUENCE [LARGE SCALE GENOMIC DNA]</scope>
    <source>
        <strain evidence="3">SpSt-456</strain>
    </source>
</reference>
<dbReference type="GO" id="GO:0005524">
    <property type="term" value="F:ATP binding"/>
    <property type="evidence" value="ECO:0007669"/>
    <property type="project" value="UniProtKB-UniRule"/>
</dbReference>
<dbReference type="InterPro" id="IPR011761">
    <property type="entry name" value="ATP-grasp"/>
</dbReference>
<dbReference type="SUPFAM" id="SSF56059">
    <property type="entry name" value="Glutathione synthetase ATP-binding domain-like"/>
    <property type="match status" value="1"/>
</dbReference>
<dbReference type="PROSITE" id="PS50975">
    <property type="entry name" value="ATP_GRASP"/>
    <property type="match status" value="1"/>
</dbReference>
<sequence>MVADFLGRFQATGVTCVEESLAAWLEKERKRLPQRVALWMPPHEALQNLLDKRAQIKAALKAGLAVLPTALIEPPGHSTPRLSYPLCLRPALPGIEPSFKVKIVASEDELHQWLMTLRRFSTPLIAQPFRNLPNLVVHGSRTRDGFVMGLQGFLVQRKFQGVTLALMPMGVPPDLKRRCRRFLEELNVTGPFHFEFLWEAHARTAWFLEINNRLGGTTAKVLALGYDEPGYALQSFGVAIPGLDGPSPLSQKKASSRQALLKYLAFALLGRLTPLDYPIEPRSRSLAAGVKGLFRYRDDVWAWDDVVGSVNLYWGNVKPKLMKLLGH</sequence>
<keyword evidence="1" id="KW-0547">Nucleotide-binding</keyword>
<dbReference type="EMBL" id="DSTK01000041">
    <property type="protein sequence ID" value="HFK98634.1"/>
    <property type="molecule type" value="Genomic_DNA"/>
</dbReference>
<organism evidence="3">
    <name type="scientific">Desulfacinum infernum</name>
    <dbReference type="NCBI Taxonomy" id="35837"/>
    <lineage>
        <taxon>Bacteria</taxon>
        <taxon>Pseudomonadati</taxon>
        <taxon>Thermodesulfobacteriota</taxon>
        <taxon>Syntrophobacteria</taxon>
        <taxon>Syntrophobacterales</taxon>
        <taxon>Syntrophobacteraceae</taxon>
        <taxon>Desulfacinum</taxon>
    </lineage>
</organism>
<comment type="caution">
    <text evidence="3">The sequence shown here is derived from an EMBL/GenBank/DDBJ whole genome shotgun (WGS) entry which is preliminary data.</text>
</comment>
<dbReference type="Gene3D" id="3.30.470.20">
    <property type="entry name" value="ATP-grasp fold, B domain"/>
    <property type="match status" value="1"/>
</dbReference>